<keyword evidence="4 9" id="KW-0812">Transmembrane</keyword>
<dbReference type="OrthoDB" id="9806365at2"/>
<evidence type="ECO:0000256" key="4">
    <source>
        <dbReference type="ARBA" id="ARBA00022692"/>
    </source>
</evidence>
<dbReference type="HAMAP" id="MF_00422">
    <property type="entry name" value="SecE"/>
    <property type="match status" value="1"/>
</dbReference>
<dbReference type="PROSITE" id="PS01067">
    <property type="entry name" value="SECE_SEC61G"/>
    <property type="match status" value="1"/>
</dbReference>
<evidence type="ECO:0000256" key="1">
    <source>
        <dbReference type="ARBA" id="ARBA00004370"/>
    </source>
</evidence>
<dbReference type="EMBL" id="RAQO01000002">
    <property type="protein sequence ID" value="RKF21400.1"/>
    <property type="molecule type" value="Genomic_DNA"/>
</dbReference>
<evidence type="ECO:0000313" key="10">
    <source>
        <dbReference type="EMBL" id="RKF21400.1"/>
    </source>
</evidence>
<sequence>MSENVDNQSSRLDGLKWGLVAILIAAAIVGNNIYSDVSIVVRVIGVIVALLIAFAVAFQTGKGKQAFSFFRESRMEVRKVVWPTRQEATQTTLIVLAATAVMALVLWGLDGILVRIVAFITGIGI</sequence>
<dbReference type="GO" id="GO:0065002">
    <property type="term" value="P:intracellular protein transmembrane transport"/>
    <property type="evidence" value="ECO:0007669"/>
    <property type="project" value="UniProtKB-UniRule"/>
</dbReference>
<accession>A0A420EL93</accession>
<dbReference type="NCBIfam" id="NF004372">
    <property type="entry name" value="PRK05740.1-2"/>
    <property type="match status" value="1"/>
</dbReference>
<evidence type="ECO:0000256" key="5">
    <source>
        <dbReference type="ARBA" id="ARBA00022927"/>
    </source>
</evidence>
<comment type="function">
    <text evidence="9">Essential subunit of the Sec protein translocation channel SecYEG. Clamps together the 2 halves of SecY. May contact the channel plug during translocation.</text>
</comment>
<feature type="transmembrane region" description="Helical" evidence="9">
    <location>
        <begin position="93"/>
        <end position="120"/>
    </location>
</feature>
<gene>
    <name evidence="9 10" type="primary">secE</name>
    <name evidence="10" type="ORF">DBZ36_01745</name>
</gene>
<keyword evidence="11" id="KW-1185">Reference proteome</keyword>
<name>A0A420EL93_9ALTE</name>
<evidence type="ECO:0000256" key="7">
    <source>
        <dbReference type="ARBA" id="ARBA00023010"/>
    </source>
</evidence>
<dbReference type="NCBIfam" id="TIGR00964">
    <property type="entry name" value="secE_bact"/>
    <property type="match status" value="1"/>
</dbReference>
<comment type="subunit">
    <text evidence="9">Component of the Sec protein translocase complex. Heterotrimer consisting of SecY, SecE and SecG subunits. The heterotrimers can form oligomers, although 1 heterotrimer is thought to be able to translocate proteins. Interacts with the ribosome. Interacts with SecDF, and other proteins may be involved. Interacts with SecA.</text>
</comment>
<dbReference type="RefSeq" id="WP_120353204.1">
    <property type="nucleotide sequence ID" value="NZ_RAQO01000002.1"/>
</dbReference>
<organism evidence="10 11">
    <name type="scientific">Alginatibacterium sediminis</name>
    <dbReference type="NCBI Taxonomy" id="2164068"/>
    <lineage>
        <taxon>Bacteria</taxon>
        <taxon>Pseudomonadati</taxon>
        <taxon>Pseudomonadota</taxon>
        <taxon>Gammaproteobacteria</taxon>
        <taxon>Alteromonadales</taxon>
        <taxon>Alteromonadaceae</taxon>
        <taxon>Alginatibacterium</taxon>
    </lineage>
</organism>
<dbReference type="Proteomes" id="UP000286482">
    <property type="component" value="Unassembled WGS sequence"/>
</dbReference>
<keyword evidence="8 9" id="KW-0472">Membrane</keyword>
<dbReference type="PANTHER" id="PTHR33910">
    <property type="entry name" value="PROTEIN TRANSLOCASE SUBUNIT SECE"/>
    <property type="match status" value="1"/>
</dbReference>
<comment type="caution">
    <text evidence="9">Lacks conserved residue(s) required for the propagation of feature annotation.</text>
</comment>
<dbReference type="Gene3D" id="1.20.5.1030">
    <property type="entry name" value="Preprotein translocase secy subunit"/>
    <property type="match status" value="1"/>
</dbReference>
<evidence type="ECO:0000313" key="11">
    <source>
        <dbReference type="Proteomes" id="UP000286482"/>
    </source>
</evidence>
<dbReference type="InterPro" id="IPR001901">
    <property type="entry name" value="Translocase_SecE/Sec61-g"/>
</dbReference>
<evidence type="ECO:0000256" key="9">
    <source>
        <dbReference type="HAMAP-Rule" id="MF_00422"/>
    </source>
</evidence>
<proteinExistence type="inferred from homology"/>
<dbReference type="GO" id="GO:0008320">
    <property type="term" value="F:protein transmembrane transporter activity"/>
    <property type="evidence" value="ECO:0007669"/>
    <property type="project" value="UniProtKB-UniRule"/>
</dbReference>
<keyword evidence="5 9" id="KW-0653">Protein transport</keyword>
<dbReference type="Pfam" id="PF00584">
    <property type="entry name" value="SecE"/>
    <property type="match status" value="1"/>
</dbReference>
<dbReference type="GO" id="GO:0006605">
    <property type="term" value="P:protein targeting"/>
    <property type="evidence" value="ECO:0007669"/>
    <property type="project" value="UniProtKB-UniRule"/>
</dbReference>
<keyword evidence="6 9" id="KW-1133">Transmembrane helix</keyword>
<dbReference type="GO" id="GO:0005886">
    <property type="term" value="C:plasma membrane"/>
    <property type="evidence" value="ECO:0007669"/>
    <property type="project" value="UniProtKB-UniRule"/>
</dbReference>
<dbReference type="PRINTS" id="PR01650">
    <property type="entry name" value="SECETRNLCASE"/>
</dbReference>
<comment type="caution">
    <text evidence="10">The sequence shown here is derived from an EMBL/GenBank/DDBJ whole genome shotgun (WGS) entry which is preliminary data.</text>
</comment>
<evidence type="ECO:0000256" key="3">
    <source>
        <dbReference type="ARBA" id="ARBA00022475"/>
    </source>
</evidence>
<feature type="transmembrane region" description="Helical" evidence="9">
    <location>
        <begin position="12"/>
        <end position="33"/>
    </location>
</feature>
<dbReference type="AlphaFoldDB" id="A0A420EL93"/>
<dbReference type="InterPro" id="IPR005807">
    <property type="entry name" value="SecE_bac"/>
</dbReference>
<dbReference type="GO" id="GO:0043952">
    <property type="term" value="P:protein transport by the Sec complex"/>
    <property type="evidence" value="ECO:0007669"/>
    <property type="project" value="UniProtKB-UniRule"/>
</dbReference>
<dbReference type="PANTHER" id="PTHR33910:SF1">
    <property type="entry name" value="PROTEIN TRANSLOCASE SUBUNIT SECE"/>
    <property type="match status" value="1"/>
</dbReference>
<keyword evidence="7 9" id="KW-0811">Translocation</keyword>
<dbReference type="InterPro" id="IPR038379">
    <property type="entry name" value="SecE_sf"/>
</dbReference>
<feature type="transmembrane region" description="Helical" evidence="9">
    <location>
        <begin position="39"/>
        <end position="58"/>
    </location>
</feature>
<keyword evidence="3 9" id="KW-1003">Cell membrane</keyword>
<reference evidence="10 11" key="1">
    <citation type="submission" date="2018-09" db="EMBL/GenBank/DDBJ databases">
        <authorList>
            <person name="Wang Z."/>
        </authorList>
    </citation>
    <scope>NUCLEOTIDE SEQUENCE [LARGE SCALE GENOMIC DNA]</scope>
    <source>
        <strain evidence="10 11">ALS 81</strain>
    </source>
</reference>
<comment type="similarity">
    <text evidence="9">Belongs to the SecE/SEC61-gamma family.</text>
</comment>
<dbReference type="GO" id="GO:0009306">
    <property type="term" value="P:protein secretion"/>
    <property type="evidence" value="ECO:0007669"/>
    <property type="project" value="UniProtKB-UniRule"/>
</dbReference>
<evidence type="ECO:0000256" key="8">
    <source>
        <dbReference type="ARBA" id="ARBA00023136"/>
    </source>
</evidence>
<keyword evidence="2 9" id="KW-0813">Transport</keyword>
<comment type="subcellular location">
    <subcellularLocation>
        <location evidence="1">Membrane</location>
    </subcellularLocation>
</comment>
<protein>
    <recommendedName>
        <fullName evidence="9">Protein translocase subunit SecE</fullName>
    </recommendedName>
</protein>
<evidence type="ECO:0000256" key="2">
    <source>
        <dbReference type="ARBA" id="ARBA00022448"/>
    </source>
</evidence>
<evidence type="ECO:0000256" key="6">
    <source>
        <dbReference type="ARBA" id="ARBA00022989"/>
    </source>
</evidence>